<dbReference type="InterPro" id="IPR000648">
    <property type="entry name" value="Oxysterol-bd"/>
</dbReference>
<dbReference type="PANTHER" id="PTHR10972">
    <property type="entry name" value="OXYSTEROL-BINDING PROTEIN-RELATED"/>
    <property type="match status" value="1"/>
</dbReference>
<dbReference type="GO" id="GO:0097038">
    <property type="term" value="C:perinuclear endoplasmic reticulum"/>
    <property type="evidence" value="ECO:0007669"/>
    <property type="project" value="TreeGrafter"/>
</dbReference>
<evidence type="ECO:0000313" key="3">
    <source>
        <dbReference type="WBParaSite" id="nRc.2.0.1.t03056-RA"/>
    </source>
</evidence>
<proteinExistence type="predicted"/>
<dbReference type="SUPFAM" id="SSF144000">
    <property type="entry name" value="Oxysterol-binding protein-like"/>
    <property type="match status" value="1"/>
</dbReference>
<evidence type="ECO:0000313" key="2">
    <source>
        <dbReference type="Proteomes" id="UP000887565"/>
    </source>
</evidence>
<dbReference type="PANTHER" id="PTHR10972:SF209">
    <property type="entry name" value="OXYSTEROL-BINDING PROTEIN"/>
    <property type="match status" value="1"/>
</dbReference>
<reference evidence="3" key="1">
    <citation type="submission" date="2022-11" db="UniProtKB">
        <authorList>
            <consortium name="WormBaseParasite"/>
        </authorList>
    </citation>
    <scope>IDENTIFICATION</scope>
</reference>
<keyword evidence="2" id="KW-1185">Reference proteome</keyword>
<dbReference type="Proteomes" id="UP000887565">
    <property type="component" value="Unplaced"/>
</dbReference>
<evidence type="ECO:0000256" key="1">
    <source>
        <dbReference type="SAM" id="MobiDB-lite"/>
    </source>
</evidence>
<dbReference type="GO" id="GO:0032934">
    <property type="term" value="F:sterol binding"/>
    <property type="evidence" value="ECO:0007669"/>
    <property type="project" value="TreeGrafter"/>
</dbReference>
<protein>
    <submittedName>
        <fullName evidence="3">Oxysterol-binding protein</fullName>
    </submittedName>
</protein>
<dbReference type="Gene3D" id="2.40.160.120">
    <property type="match status" value="1"/>
</dbReference>
<accession>A0A915HNH2</accession>
<dbReference type="GO" id="GO:0005886">
    <property type="term" value="C:plasma membrane"/>
    <property type="evidence" value="ECO:0007669"/>
    <property type="project" value="TreeGrafter"/>
</dbReference>
<name>A0A915HNH2_ROMCU</name>
<feature type="region of interest" description="Disordered" evidence="1">
    <location>
        <begin position="336"/>
        <end position="356"/>
    </location>
</feature>
<dbReference type="Pfam" id="PF01237">
    <property type="entry name" value="Oxysterol_BP"/>
    <property type="match status" value="1"/>
</dbReference>
<organism evidence="2 3">
    <name type="scientific">Romanomermis culicivorax</name>
    <name type="common">Nematode worm</name>
    <dbReference type="NCBI Taxonomy" id="13658"/>
    <lineage>
        <taxon>Eukaryota</taxon>
        <taxon>Metazoa</taxon>
        <taxon>Ecdysozoa</taxon>
        <taxon>Nematoda</taxon>
        <taxon>Enoplea</taxon>
        <taxon>Dorylaimia</taxon>
        <taxon>Mermithida</taxon>
        <taxon>Mermithoidea</taxon>
        <taxon>Mermithidae</taxon>
        <taxon>Romanomermis</taxon>
    </lineage>
</organism>
<dbReference type="GO" id="GO:0005829">
    <property type="term" value="C:cytosol"/>
    <property type="evidence" value="ECO:0007669"/>
    <property type="project" value="TreeGrafter"/>
</dbReference>
<dbReference type="WBParaSite" id="nRc.2.0.1.t03056-RA">
    <property type="protein sequence ID" value="nRc.2.0.1.t03056-RA"/>
    <property type="gene ID" value="nRc.2.0.1.g03056"/>
</dbReference>
<sequence length="356" mass="41172">FSRAVIEDSLPNFSSSLLLRCRPYRQIGKESTNLLIQYWAKLLNLIGRDQKFLFYGGVRPKIKFKGQSLEIQPKGTFVLEFPKLNATYYWSNVNCLINNIVVGKLSIEQTGIMEIFAVEDRLKCTLDFKASSSKVPNHVDGFITGKDGKIKLRSFAGVWSHFIASCSTETFENEKFADISAATSQLSSSFGWKLNRGGSFSSMFRNSIDRKYPDESNARDDNHNEQCKQNGYELSYHEENSPSDHKSKEQLKLESKIDAVLNFVSSRPNYYHILWTAKSKHPEFRKFYNLTNFALTLNDMNVDYVQRLPNTDSRFRPDIRYMELGDYENAAYEKKRLEEKQRSTRKNAHGQTYSPR</sequence>
<dbReference type="AlphaFoldDB" id="A0A915HNH2"/>
<dbReference type="InterPro" id="IPR037239">
    <property type="entry name" value="OSBP_sf"/>
</dbReference>